<evidence type="ECO:0000313" key="3">
    <source>
        <dbReference type="Proteomes" id="UP000298327"/>
    </source>
</evidence>
<feature type="compositionally biased region" description="Acidic residues" evidence="1">
    <location>
        <begin position="541"/>
        <end position="552"/>
    </location>
</feature>
<dbReference type="AlphaFoldDB" id="A0A4Y9YVZ8"/>
<dbReference type="OrthoDB" id="27237at2759"/>
<evidence type="ECO:0008006" key="4">
    <source>
        <dbReference type="Google" id="ProtNLM"/>
    </source>
</evidence>
<dbReference type="Proteomes" id="UP000298327">
    <property type="component" value="Unassembled WGS sequence"/>
</dbReference>
<proteinExistence type="predicted"/>
<feature type="region of interest" description="Disordered" evidence="1">
    <location>
        <begin position="837"/>
        <end position="861"/>
    </location>
</feature>
<gene>
    <name evidence="2" type="ORF">EVG20_g5167</name>
</gene>
<dbReference type="GO" id="GO:0005634">
    <property type="term" value="C:nucleus"/>
    <property type="evidence" value="ECO:0007669"/>
    <property type="project" value="TreeGrafter"/>
</dbReference>
<organism evidence="2 3">
    <name type="scientific">Dentipellis fragilis</name>
    <dbReference type="NCBI Taxonomy" id="205917"/>
    <lineage>
        <taxon>Eukaryota</taxon>
        <taxon>Fungi</taxon>
        <taxon>Dikarya</taxon>
        <taxon>Basidiomycota</taxon>
        <taxon>Agaricomycotina</taxon>
        <taxon>Agaricomycetes</taxon>
        <taxon>Russulales</taxon>
        <taxon>Hericiaceae</taxon>
        <taxon>Dentipellis</taxon>
    </lineage>
</organism>
<feature type="region of interest" description="Disordered" evidence="1">
    <location>
        <begin position="604"/>
        <end position="659"/>
    </location>
</feature>
<keyword evidence="3" id="KW-1185">Reference proteome</keyword>
<dbReference type="EMBL" id="SEOQ01000295">
    <property type="protein sequence ID" value="TFY65920.1"/>
    <property type="molecule type" value="Genomic_DNA"/>
</dbReference>
<feature type="compositionally biased region" description="Basic and acidic residues" evidence="1">
    <location>
        <begin position="553"/>
        <end position="565"/>
    </location>
</feature>
<feature type="region of interest" description="Disordered" evidence="1">
    <location>
        <begin position="515"/>
        <end position="566"/>
    </location>
</feature>
<feature type="compositionally biased region" description="Acidic residues" evidence="1">
    <location>
        <begin position="634"/>
        <end position="654"/>
    </location>
</feature>
<feature type="region of interest" description="Disordered" evidence="1">
    <location>
        <begin position="153"/>
        <end position="184"/>
    </location>
</feature>
<sequence length="861" mass="95353">MDSLSMDQIFNRPPSISEDTLQYTIYPPPSDADRSSVTTLAVAIQSLVESVTVGFVWHRDAFELKVVHDAELDIWKLEGRMRVGDSVDDEWFTVWLLREVTARWDAAVSVYDSDGEFMLIEAAESLPSWVTPSNSENRVWIYKSRLHLIPLSHISPPSSQKSRRVLPGGQESDNEGDPSKDDSEGFLSVQDALKLLRDPVVDMTAPSSVEKAVWQRISGYPETLKQHTHTAKAVIPVDIAKALAADPSLVQRAVETFYTRDAGQLRAAQKMSRFPPEPSVLRPVKMTRTAYAQLAGQKFHPPKVFGRWQERENSPEWRWRDIGMKIACGFEMLYQESKGRTEGANATLDSIKSSADARRDALRRDPEYVKYIQSLHSAGYFQGEIEGSQLWNELEAKAVNIFIQTRQEDNATRQTFASLVNAAILQAPPDATQSSSAPEDSDEWLNIDAQDFDSVLEKKMGTSKNAAPVATQDTAMDVDGVATTSADDQVAKDQAERLKSLAKKVGNFLEGKGDIEGARFEDEQSSDEAMSEFSEEKFSDSESDSGDEDDKMVDDGKAARQEAMDKLVPALDPFEYGKMPASFHSNSQRVARLTVDADVVGENTEQAMDDKPEDAAPQKPIRAPILMRNKYEGVDSDDETDEELDEVEDEDEEDHPQVVGDVEIDMEEEQEEFLEFARDALGISNDQWADILHDRKSRGAFVPSHVASESRPSKASSNADAQPKDREPRLRQPMPGPRPNANPDLDSFESVMQAMDAELARSRSEKKKNTKPSPASAAGKGKGKAEEPAQDIESAMDAELLASLDRGDDDEDVDLNAEEGLDYNLIKNFLESYKSQGGLSGPVSSLAGMLQPGSSLPRDDS</sequence>
<evidence type="ECO:0000256" key="1">
    <source>
        <dbReference type="SAM" id="MobiDB-lite"/>
    </source>
</evidence>
<name>A0A4Y9YVZ8_9AGAM</name>
<dbReference type="Pfam" id="PF07093">
    <property type="entry name" value="SGT1"/>
    <property type="match status" value="1"/>
</dbReference>
<protein>
    <recommendedName>
        <fullName evidence="4">SGT1-domain-containing protein</fullName>
    </recommendedName>
</protein>
<dbReference type="PANTHER" id="PTHR13060:SF0">
    <property type="entry name" value="PROTEIN ECDYSONELESS HOMOLOG"/>
    <property type="match status" value="1"/>
</dbReference>
<reference evidence="2 3" key="1">
    <citation type="submission" date="2019-02" db="EMBL/GenBank/DDBJ databases">
        <title>Genome sequencing of the rare red list fungi Dentipellis fragilis.</title>
        <authorList>
            <person name="Buettner E."/>
            <person name="Kellner H."/>
        </authorList>
    </citation>
    <scope>NUCLEOTIDE SEQUENCE [LARGE SCALE GENOMIC DNA]</scope>
    <source>
        <strain evidence="2 3">DSM 105465</strain>
    </source>
</reference>
<comment type="caution">
    <text evidence="2">The sequence shown here is derived from an EMBL/GenBank/DDBJ whole genome shotgun (WGS) entry which is preliminary data.</text>
</comment>
<feature type="region of interest" description="Disordered" evidence="1">
    <location>
        <begin position="702"/>
        <end position="815"/>
    </location>
</feature>
<evidence type="ECO:0000313" key="2">
    <source>
        <dbReference type="EMBL" id="TFY65920.1"/>
    </source>
</evidence>
<dbReference type="PANTHER" id="PTHR13060">
    <property type="entry name" value="SGT1 PROTEIN HSGT1 SUPPRESSOR OF GCR2"/>
    <property type="match status" value="1"/>
</dbReference>
<dbReference type="InterPro" id="IPR010770">
    <property type="entry name" value="Ecd"/>
</dbReference>
<accession>A0A4Y9YVZ8</accession>
<dbReference type="STRING" id="205917.A0A4Y9YVZ8"/>